<dbReference type="SUPFAM" id="SSF51735">
    <property type="entry name" value="NAD(P)-binding Rossmann-fold domains"/>
    <property type="match status" value="1"/>
</dbReference>
<dbReference type="AlphaFoldDB" id="A0A1I4MY70"/>
<dbReference type="Proteomes" id="UP000601736">
    <property type="component" value="Unassembled WGS sequence"/>
</dbReference>
<dbReference type="InterPro" id="IPR036291">
    <property type="entry name" value="NAD(P)-bd_dom_sf"/>
</dbReference>
<keyword evidence="6 8" id="KW-0560">Oxidoreductase</keyword>
<dbReference type="Proteomes" id="UP000199561">
    <property type="component" value="Unassembled WGS sequence"/>
</dbReference>
<evidence type="ECO:0000313" key="8">
    <source>
        <dbReference type="EMBL" id="CAE6490126.1"/>
    </source>
</evidence>
<dbReference type="Gene3D" id="3.40.50.720">
    <property type="entry name" value="NAD(P)-binding Rossmann-like Domain"/>
    <property type="match status" value="1"/>
</dbReference>
<sequence>MKILLFGKNGQLGWELQRSLIPLGELIALDRTSQVYCGDLADLAGTAHTIQTISPDIIVNAAAYTAVDRAESEPERAHRINTEAPAIMAQEAQRIGAWMVHYSTDYVFDGSGNQPWHESDSPAPLNVYGKTKLQGEEAIRQSGCQHLIFRTSWVYAARGNNFAKTMLRLGQERDSLSVIDDQLGAPTGADLLADMTAHAIQQARGQPEVSGLYHLVADGAVSWYDYARFVLDFARNRCTIKAHPDAILPVPSLAFTTAAKRPLNSRLSTAKFRSTFGLCIPHWETGVCRMLTEVLEK</sequence>
<dbReference type="STRING" id="52442.SAMN05421880_10612"/>
<evidence type="ECO:0000256" key="5">
    <source>
        <dbReference type="ARBA" id="ARBA00048200"/>
    </source>
</evidence>
<dbReference type="InterPro" id="IPR005913">
    <property type="entry name" value="dTDP_dehydrorham_reduct"/>
</dbReference>
<comment type="catalytic activity">
    <reaction evidence="5 6">
        <text>dTDP-beta-L-rhamnose + NADP(+) = dTDP-4-dehydro-beta-L-rhamnose + NADPH + H(+)</text>
        <dbReference type="Rhea" id="RHEA:21796"/>
        <dbReference type="ChEBI" id="CHEBI:15378"/>
        <dbReference type="ChEBI" id="CHEBI:57510"/>
        <dbReference type="ChEBI" id="CHEBI:57783"/>
        <dbReference type="ChEBI" id="CHEBI:58349"/>
        <dbReference type="ChEBI" id="CHEBI:62830"/>
        <dbReference type="EC" id="1.1.1.133"/>
    </reaction>
</comment>
<reference evidence="9 10" key="1">
    <citation type="submission" date="2016-10" db="EMBL/GenBank/DDBJ databases">
        <authorList>
            <person name="de Groot N.N."/>
        </authorList>
    </citation>
    <scope>NUCLEOTIDE SEQUENCE [LARGE SCALE GENOMIC DNA]</scope>
    <source>
        <strain evidence="9 10">Nm146</strain>
    </source>
</reference>
<keyword evidence="10" id="KW-1185">Reference proteome</keyword>
<comment type="function">
    <text evidence="6">Catalyzes the reduction of dTDP-6-deoxy-L-lyxo-4-hexulose to yield dTDP-L-rhamnose.</text>
</comment>
<accession>A0A1I4MY70</accession>
<dbReference type="Pfam" id="PF04321">
    <property type="entry name" value="RmlD_sub_bind"/>
    <property type="match status" value="1"/>
</dbReference>
<keyword evidence="6" id="KW-0521">NADP</keyword>
<dbReference type="CDD" id="cd05254">
    <property type="entry name" value="dTDP_HR_like_SDR_e"/>
    <property type="match status" value="1"/>
</dbReference>
<dbReference type="NCBIfam" id="NF007440">
    <property type="entry name" value="PRK09987.1"/>
    <property type="match status" value="1"/>
</dbReference>
<dbReference type="NCBIfam" id="TIGR01214">
    <property type="entry name" value="rmlD"/>
    <property type="match status" value="1"/>
</dbReference>
<reference evidence="8" key="2">
    <citation type="submission" date="2021-02" db="EMBL/GenBank/DDBJ databases">
        <authorList>
            <person name="Han P."/>
        </authorList>
    </citation>
    <scope>NUCLEOTIDE SEQUENCE</scope>
    <source>
        <strain evidence="8">Nitrosomonas nitrosa 18-3D</strain>
    </source>
</reference>
<evidence type="ECO:0000256" key="3">
    <source>
        <dbReference type="ARBA" id="ARBA00012929"/>
    </source>
</evidence>
<evidence type="ECO:0000313" key="9">
    <source>
        <dbReference type="EMBL" id="SFM08284.1"/>
    </source>
</evidence>
<dbReference type="PANTHER" id="PTHR10491:SF4">
    <property type="entry name" value="METHIONINE ADENOSYLTRANSFERASE 2 SUBUNIT BETA"/>
    <property type="match status" value="1"/>
</dbReference>
<protein>
    <recommendedName>
        <fullName evidence="4 6">dTDP-4-dehydrorhamnose reductase</fullName>
        <ecNumber evidence="3 6">1.1.1.133</ecNumber>
    </recommendedName>
</protein>
<dbReference type="EMBL" id="FOUF01000006">
    <property type="protein sequence ID" value="SFM08284.1"/>
    <property type="molecule type" value="Genomic_DNA"/>
</dbReference>
<dbReference type="EMBL" id="CAJNAP010000002">
    <property type="protein sequence ID" value="CAE6490126.1"/>
    <property type="molecule type" value="Genomic_DNA"/>
</dbReference>
<evidence type="ECO:0000256" key="2">
    <source>
        <dbReference type="ARBA" id="ARBA00010944"/>
    </source>
</evidence>
<dbReference type="PANTHER" id="PTHR10491">
    <property type="entry name" value="DTDP-4-DEHYDRORHAMNOSE REDUCTASE"/>
    <property type="match status" value="1"/>
</dbReference>
<dbReference type="EC" id="1.1.1.133" evidence="3 6"/>
<name>A0A1I4MY70_9PROT</name>
<gene>
    <name evidence="8" type="primary">rmlD</name>
    <name evidence="8" type="ORF">NMYAN_100129</name>
    <name evidence="9" type="ORF">SAMN05421880_10612</name>
</gene>
<dbReference type="GO" id="GO:0008831">
    <property type="term" value="F:dTDP-4-dehydrorhamnose reductase activity"/>
    <property type="evidence" value="ECO:0007669"/>
    <property type="project" value="UniProtKB-EC"/>
</dbReference>
<comment type="pathway">
    <text evidence="1 6">Carbohydrate biosynthesis; dTDP-L-rhamnose biosynthesis.</text>
</comment>
<organism evidence="9 10">
    <name type="scientific">Nitrosomonas nitrosa</name>
    <dbReference type="NCBI Taxonomy" id="52442"/>
    <lineage>
        <taxon>Bacteria</taxon>
        <taxon>Pseudomonadati</taxon>
        <taxon>Pseudomonadota</taxon>
        <taxon>Betaproteobacteria</taxon>
        <taxon>Nitrosomonadales</taxon>
        <taxon>Nitrosomonadaceae</taxon>
        <taxon>Nitrosomonas</taxon>
    </lineage>
</organism>
<proteinExistence type="inferred from homology"/>
<dbReference type="GO" id="GO:0005829">
    <property type="term" value="C:cytosol"/>
    <property type="evidence" value="ECO:0007669"/>
    <property type="project" value="TreeGrafter"/>
</dbReference>
<evidence type="ECO:0000256" key="1">
    <source>
        <dbReference type="ARBA" id="ARBA00004781"/>
    </source>
</evidence>
<dbReference type="GO" id="GO:0019305">
    <property type="term" value="P:dTDP-rhamnose biosynthetic process"/>
    <property type="evidence" value="ECO:0007669"/>
    <property type="project" value="UniProtKB-UniPathway"/>
</dbReference>
<comment type="cofactor">
    <cofactor evidence="6">
        <name>Mg(2+)</name>
        <dbReference type="ChEBI" id="CHEBI:18420"/>
    </cofactor>
    <text evidence="6">Binds 1 Mg(2+) ion per monomer.</text>
</comment>
<dbReference type="RefSeq" id="WP_090666826.1">
    <property type="nucleotide sequence ID" value="NZ_CAJNAP010000002.1"/>
</dbReference>
<dbReference type="Gene3D" id="3.90.25.10">
    <property type="entry name" value="UDP-galactose 4-epimerase, domain 1"/>
    <property type="match status" value="1"/>
</dbReference>
<evidence type="ECO:0000256" key="6">
    <source>
        <dbReference type="RuleBase" id="RU364082"/>
    </source>
</evidence>
<evidence type="ECO:0000313" key="10">
    <source>
        <dbReference type="Proteomes" id="UP000199561"/>
    </source>
</evidence>
<evidence type="ECO:0000256" key="4">
    <source>
        <dbReference type="ARBA" id="ARBA00017099"/>
    </source>
</evidence>
<dbReference type="InterPro" id="IPR029903">
    <property type="entry name" value="RmlD-like-bd"/>
</dbReference>
<evidence type="ECO:0000259" key="7">
    <source>
        <dbReference type="Pfam" id="PF04321"/>
    </source>
</evidence>
<comment type="similarity">
    <text evidence="2 6">Belongs to the dTDP-4-dehydrorhamnose reductase family.</text>
</comment>
<feature type="domain" description="RmlD-like substrate binding" evidence="7">
    <location>
        <begin position="1"/>
        <end position="294"/>
    </location>
</feature>
<dbReference type="UniPathway" id="UPA00124"/>